<dbReference type="AlphaFoldDB" id="A0A1N7NYW3"/>
<dbReference type="RefSeq" id="WP_159441674.1">
    <property type="nucleotide sequence ID" value="NZ_FTOQ01000011.1"/>
</dbReference>
<accession>A0A1N7NYW3</accession>
<dbReference type="Proteomes" id="UP000186684">
    <property type="component" value="Unassembled WGS sequence"/>
</dbReference>
<evidence type="ECO:0000313" key="2">
    <source>
        <dbReference type="Proteomes" id="UP000186684"/>
    </source>
</evidence>
<dbReference type="STRING" id="633194.SAMN05421759_11146"/>
<proteinExistence type="predicted"/>
<keyword evidence="2" id="KW-1185">Reference proteome</keyword>
<reference evidence="2" key="1">
    <citation type="submission" date="2017-01" db="EMBL/GenBank/DDBJ databases">
        <authorList>
            <person name="Varghese N."/>
            <person name="Submissions S."/>
        </authorList>
    </citation>
    <scope>NUCLEOTIDE SEQUENCE [LARGE SCALE GENOMIC DNA]</scope>
    <source>
        <strain evidence="2">DSM 29430</strain>
    </source>
</reference>
<gene>
    <name evidence="1" type="ORF">SAMN05421759_11146</name>
</gene>
<organism evidence="1 2">
    <name type="scientific">Roseivivax lentus</name>
    <dbReference type="NCBI Taxonomy" id="633194"/>
    <lineage>
        <taxon>Bacteria</taxon>
        <taxon>Pseudomonadati</taxon>
        <taxon>Pseudomonadota</taxon>
        <taxon>Alphaproteobacteria</taxon>
        <taxon>Rhodobacterales</taxon>
        <taxon>Roseobacteraceae</taxon>
        <taxon>Roseivivax</taxon>
    </lineage>
</organism>
<name>A0A1N7NYW3_9RHOB</name>
<protein>
    <submittedName>
        <fullName evidence="1">Uncharacterized protein</fullName>
    </submittedName>
</protein>
<sequence length="56" mass="6100">MDIPEKEIFEIKRIQPESHPAPVKGPLAACDCDDHCEVEICVVDDVDIEACGVYGG</sequence>
<dbReference type="EMBL" id="FTOQ01000011">
    <property type="protein sequence ID" value="SIT03520.1"/>
    <property type="molecule type" value="Genomic_DNA"/>
</dbReference>
<evidence type="ECO:0000313" key="1">
    <source>
        <dbReference type="EMBL" id="SIT03520.1"/>
    </source>
</evidence>